<dbReference type="OrthoDB" id="7592571at2"/>
<evidence type="ECO:0000313" key="1">
    <source>
        <dbReference type="EMBL" id="MXQ11426.1"/>
    </source>
</evidence>
<keyword evidence="2" id="KW-1185">Reference proteome</keyword>
<comment type="caution">
    <text evidence="1">The sequence shown here is derived from an EMBL/GenBank/DDBJ whole genome shotgun (WGS) entry which is preliminary data.</text>
</comment>
<sequence length="596" mass="65144">MLVYGDVERIETVRDKQKAIEAHLDQMNVLPPGSARHAVLVAAFIDTSELIQALVDADFQARGFDTLSPVHVDGLECLSLLAHSIVQSWQSGFAQGALPETFRDKVLSFDAGLSIRTKQAEGYAFYALYPESYVEAAARSGLGPQTRVIGIRSIGAGLASLVAAALGTRVALTVRPVGHPFRREITVDPETAAMLTRDPGAPFAIVDEGPGLSGSSFGAVADWLEAAGIPRERIHFFPSHAGPLGPQAGSDHRERWVRAPRHFIGMDQLLCDRERSHLRGWVESLVGPLDGDLQDISGGAWRTLRYQDPADWPPTNMQQERRKFLARAEGATWLVKFAGLGESGLRKYALARQLHQAGFTPDVAGYRHGFLVERWHESAPSLDRIPIGRDRLVSRIGIYLGFRARHCPAQAHQGASLIELRNMALYNAEQALGERAGAALSRVLQNVDDLSLSNRILTDNRMQPWEWLLVDGRAVKADALDHCATHDLIGCQDITWDIAGAAVEFGLSDQDTRRLCALVQEESARPVSLALLSFMLPCYLAFQLGANTMAADAVPGSAEEDRLRHAAQRYGALLQGYLEHPGRLGFGEEQDKVPAG</sequence>
<dbReference type="EMBL" id="WURB01000004">
    <property type="protein sequence ID" value="MXQ11426.1"/>
    <property type="molecule type" value="Genomic_DNA"/>
</dbReference>
<dbReference type="RefSeq" id="WP_160884012.1">
    <property type="nucleotide sequence ID" value="NZ_WURB01000004.1"/>
</dbReference>
<dbReference type="AlphaFoldDB" id="A0A7X3MQM9"/>
<protein>
    <submittedName>
        <fullName evidence="1">Uncharacterized protein</fullName>
    </submittedName>
</protein>
<accession>A0A7X3MQM9</accession>
<dbReference type="Proteomes" id="UP000436483">
    <property type="component" value="Unassembled WGS sequence"/>
</dbReference>
<name>A0A7X3MQM9_9HYPH</name>
<organism evidence="1 2">
    <name type="scientific">Microvirga makkahensis</name>
    <dbReference type="NCBI Taxonomy" id="1128670"/>
    <lineage>
        <taxon>Bacteria</taxon>
        <taxon>Pseudomonadati</taxon>
        <taxon>Pseudomonadota</taxon>
        <taxon>Alphaproteobacteria</taxon>
        <taxon>Hyphomicrobiales</taxon>
        <taxon>Methylobacteriaceae</taxon>
        <taxon>Microvirga</taxon>
    </lineage>
</organism>
<proteinExistence type="predicted"/>
<reference evidence="1 2" key="1">
    <citation type="submission" date="2019-12" db="EMBL/GenBank/DDBJ databases">
        <authorList>
            <person name="Yuan C.-G."/>
        </authorList>
    </citation>
    <scope>NUCLEOTIDE SEQUENCE [LARGE SCALE GENOMIC DNA]</scope>
    <source>
        <strain evidence="1 2">KCTC 23863</strain>
    </source>
</reference>
<reference evidence="1 2" key="2">
    <citation type="submission" date="2020-01" db="EMBL/GenBank/DDBJ databases">
        <title>Microvirga sp. nov., an arsenate reduction bacterium isolated from Tibet hotspring sediments.</title>
        <authorList>
            <person name="Xian W.-D."/>
            <person name="Li W.-J."/>
        </authorList>
    </citation>
    <scope>NUCLEOTIDE SEQUENCE [LARGE SCALE GENOMIC DNA]</scope>
    <source>
        <strain evidence="1 2">KCTC 23863</strain>
    </source>
</reference>
<evidence type="ECO:0000313" key="2">
    <source>
        <dbReference type="Proteomes" id="UP000436483"/>
    </source>
</evidence>
<gene>
    <name evidence="1" type="ORF">GR328_08135</name>
</gene>